<feature type="transmembrane region" description="Helical" evidence="1">
    <location>
        <begin position="65"/>
        <end position="89"/>
    </location>
</feature>
<dbReference type="eggNOG" id="COG2205">
    <property type="taxonomic scope" value="Bacteria"/>
</dbReference>
<feature type="transmembrane region" description="Helical" evidence="1">
    <location>
        <begin position="109"/>
        <end position="128"/>
    </location>
</feature>
<feature type="transmembrane region" description="Helical" evidence="1">
    <location>
        <begin position="384"/>
        <end position="401"/>
    </location>
</feature>
<dbReference type="OrthoDB" id="9767931at2"/>
<evidence type="ECO:0000313" key="3">
    <source>
        <dbReference type="Proteomes" id="UP000011728"/>
    </source>
</evidence>
<gene>
    <name evidence="2" type="ORF">Cspa_c03430</name>
</gene>
<dbReference type="RefSeq" id="WP_015390487.1">
    <property type="nucleotide sequence ID" value="NC_020291.1"/>
</dbReference>
<evidence type="ECO:0000256" key="1">
    <source>
        <dbReference type="SAM" id="Phobius"/>
    </source>
</evidence>
<keyword evidence="3" id="KW-1185">Reference proteome</keyword>
<proteinExistence type="predicted"/>
<keyword evidence="1" id="KW-0812">Transmembrane</keyword>
<dbReference type="PATRIC" id="fig|931276.5.peg.323"/>
<dbReference type="EMBL" id="CP004121">
    <property type="protein sequence ID" value="AGF54161.1"/>
    <property type="molecule type" value="Genomic_DNA"/>
</dbReference>
<sequence length="482" mass="55646">MIGQDGKAMIAATIGTILFMELLIFGGWGIAVPIAVISYYILIFWQSKMLKIKQDIKNNILLIPIVMTALCFMFFDNALLKFFNILFLYGLIVLHTSQQFGINSYNPLSFRWFLEIIPVGLFMPIKNISKPINIINETIKARSKESNKIFLKIAIGLVIGFPIVFIATLLLMNTDAAFNGVIELISNKFNFDLTWILQRLICFVLIFFPLNGFFYTIRNKRESVNEQKERSKNIKFDFIIVVTIASFLCVVYMIYCLSQLTYFISAFQGILPSDYTFAAYARKGFFECIPLGGINLILIIVLTMFTNTEENKKRSFTINGFAFYLIAFTLFLVISAFSKMWLYINAYGITIMRVYVSWFLILGCIALVLIGIKTFYNQFKLTKNLFIIFTIMFLGLNYANIDYRIGEYDAQLYETGQVNTIGAFDDLSVSALEPLIRISIIDKNSKAIINEYKNRVYEERTWQEWNYANYKGREIIDKVMTK</sequence>
<feature type="transmembrane region" description="Helical" evidence="1">
    <location>
        <begin position="284"/>
        <end position="306"/>
    </location>
</feature>
<feature type="transmembrane region" description="Helical" evidence="1">
    <location>
        <begin position="354"/>
        <end position="372"/>
    </location>
</feature>
<dbReference type="InterPro" id="IPR025291">
    <property type="entry name" value="DUF4153"/>
</dbReference>
<evidence type="ECO:0000313" key="2">
    <source>
        <dbReference type="EMBL" id="AGF54161.1"/>
    </source>
</evidence>
<dbReference type="KEGG" id="csr:Cspa_c03430"/>
<feature type="transmembrane region" description="Helical" evidence="1">
    <location>
        <begin position="238"/>
        <end position="264"/>
    </location>
</feature>
<feature type="transmembrane region" description="Helical" evidence="1">
    <location>
        <begin position="196"/>
        <end position="217"/>
    </location>
</feature>
<keyword evidence="1" id="KW-1133">Transmembrane helix</keyword>
<accession>M1MGT2</accession>
<feature type="transmembrane region" description="Helical" evidence="1">
    <location>
        <begin position="22"/>
        <end position="45"/>
    </location>
</feature>
<keyword evidence="1" id="KW-0472">Membrane</keyword>
<name>M1MGT2_9CLOT</name>
<organism evidence="2 3">
    <name type="scientific">Clostridium saccharoperbutylacetonicum N1-4(HMT)</name>
    <dbReference type="NCBI Taxonomy" id="931276"/>
    <lineage>
        <taxon>Bacteria</taxon>
        <taxon>Bacillati</taxon>
        <taxon>Bacillota</taxon>
        <taxon>Clostridia</taxon>
        <taxon>Eubacteriales</taxon>
        <taxon>Clostridiaceae</taxon>
        <taxon>Clostridium</taxon>
    </lineage>
</organism>
<dbReference type="Proteomes" id="UP000011728">
    <property type="component" value="Chromosome"/>
</dbReference>
<reference evidence="2 3" key="1">
    <citation type="submission" date="2013-02" db="EMBL/GenBank/DDBJ databases">
        <title>Genome sequence of Clostridium saccharoperbutylacetonicum N1-4(HMT).</title>
        <authorList>
            <person name="Poehlein A."/>
            <person name="Daniel R."/>
        </authorList>
    </citation>
    <scope>NUCLEOTIDE SEQUENCE [LARGE SCALE GENOMIC DNA]</scope>
    <source>
        <strain evidence="3">N1-4(HMT)</strain>
    </source>
</reference>
<feature type="transmembrane region" description="Helical" evidence="1">
    <location>
        <begin position="318"/>
        <end position="342"/>
    </location>
</feature>
<feature type="transmembrane region" description="Helical" evidence="1">
    <location>
        <begin position="149"/>
        <end position="172"/>
    </location>
</feature>
<dbReference type="Pfam" id="PF13687">
    <property type="entry name" value="DUF4153"/>
    <property type="match status" value="1"/>
</dbReference>
<dbReference type="HOGENOM" id="CLU_025121_1_1_9"/>
<protein>
    <submittedName>
        <fullName evidence="2">Uncharacterized protein</fullName>
    </submittedName>
</protein>
<dbReference type="STRING" id="36745.CLSAP_03380"/>
<dbReference type="AlphaFoldDB" id="M1MGT2"/>